<evidence type="ECO:0000313" key="7">
    <source>
        <dbReference type="EMBL" id="AUB35619.1"/>
    </source>
</evidence>
<keyword evidence="4 7" id="KW-0456">Lyase</keyword>
<dbReference type="InterPro" id="IPR016024">
    <property type="entry name" value="ARM-type_fold"/>
</dbReference>
<evidence type="ECO:0000256" key="4">
    <source>
        <dbReference type="ARBA" id="ARBA00023239"/>
    </source>
</evidence>
<comment type="function">
    <text evidence="5">Catalyzes the hydroxylation of the N(6)-(4-aminobutyl)-L-lysine intermediate produced by deoxyhypusine synthase/DHPS on a critical lysine of the eukaryotic translation initiation factor 5A/eIF-5A. This is the second step of the post-translational modification of that lysine into an unusual amino acid residue named hypusine. Hypusination is unique to mature eIF-5A factor and is essential for its function.</text>
</comment>
<dbReference type="GO" id="GO:0016829">
    <property type="term" value="F:lyase activity"/>
    <property type="evidence" value="ECO:0007669"/>
    <property type="project" value="UniProtKB-KW"/>
</dbReference>
<comment type="similarity">
    <text evidence="1">Belongs to the CpcE/RpcE/PecE family.</text>
</comment>
<dbReference type="AlphaFoldDB" id="A0A2K8SJJ6"/>
<name>A0A2K8SJJ6_9NOSO</name>
<dbReference type="GO" id="GO:0016491">
    <property type="term" value="F:oxidoreductase activity"/>
    <property type="evidence" value="ECO:0007669"/>
    <property type="project" value="TreeGrafter"/>
</dbReference>
<dbReference type="PANTHER" id="PTHR12697:SF5">
    <property type="entry name" value="DEOXYHYPUSINE HYDROXYLASE"/>
    <property type="match status" value="1"/>
</dbReference>
<sequence length="242" mass="26016">MNNSDLAQILIRAVDEADSSDRLLDAVQELAAAGIEEAVPTLIAALGYNNPGAAVAAVDGLIAIGEAAVQPLLQLIDGYNYGARAWAIRALAGIGDVRALDTLLEAGKTDFSLSVRRAAARGLGTLRWQQVPPEKLESIQAQVLEALLLISQDSEWVVRYAAVTSLETLAIAIAATLPDQASRIKNQLQQMLDTDVDLGVRTRVKFAQEKIQPQQHQEVFAPKRKLQGAEVSEVPHRGAGRR</sequence>
<feature type="region of interest" description="Disordered" evidence="6">
    <location>
        <begin position="215"/>
        <end position="242"/>
    </location>
</feature>
<accession>A0A2K8SJJ6</accession>
<evidence type="ECO:0000313" key="8">
    <source>
        <dbReference type="Proteomes" id="UP000232003"/>
    </source>
</evidence>
<evidence type="ECO:0000256" key="3">
    <source>
        <dbReference type="ARBA" id="ARBA00022738"/>
    </source>
</evidence>
<evidence type="ECO:0000256" key="1">
    <source>
        <dbReference type="ARBA" id="ARBA00009299"/>
    </source>
</evidence>
<keyword evidence="2" id="KW-0042">Antenna complex</keyword>
<keyword evidence="8" id="KW-1185">Reference proteome</keyword>
<evidence type="ECO:0000256" key="5">
    <source>
        <dbReference type="ARBA" id="ARBA00045876"/>
    </source>
</evidence>
<dbReference type="OrthoDB" id="428465at2"/>
<evidence type="ECO:0000256" key="2">
    <source>
        <dbReference type="ARBA" id="ARBA00022549"/>
    </source>
</evidence>
<evidence type="ECO:0000256" key="6">
    <source>
        <dbReference type="SAM" id="MobiDB-lite"/>
    </source>
</evidence>
<keyword evidence="3" id="KW-0605">Phycobilisome</keyword>
<dbReference type="InterPro" id="IPR021133">
    <property type="entry name" value="HEAT_type_2"/>
</dbReference>
<dbReference type="Gene3D" id="1.25.10.10">
    <property type="entry name" value="Leucine-rich Repeat Variant"/>
    <property type="match status" value="1"/>
</dbReference>
<dbReference type="EMBL" id="CP024785">
    <property type="protein sequence ID" value="AUB35619.1"/>
    <property type="molecule type" value="Genomic_DNA"/>
</dbReference>
<dbReference type="Pfam" id="PF13646">
    <property type="entry name" value="HEAT_2"/>
    <property type="match status" value="1"/>
</dbReference>
<dbReference type="SUPFAM" id="SSF48371">
    <property type="entry name" value="ARM repeat"/>
    <property type="match status" value="1"/>
</dbReference>
<dbReference type="InterPro" id="IPR011989">
    <property type="entry name" value="ARM-like"/>
</dbReference>
<reference evidence="7 8" key="1">
    <citation type="submission" date="2017-11" db="EMBL/GenBank/DDBJ databases">
        <title>Complete genome of a free-living desiccation-tolerant cyanobacterium and its photosynthetic adaptation to extreme terrestrial habitat.</title>
        <authorList>
            <person name="Shang J."/>
        </authorList>
    </citation>
    <scope>NUCLEOTIDE SEQUENCE [LARGE SCALE GENOMIC DNA]</scope>
    <source>
        <strain evidence="7 8">CCNUN1</strain>
    </source>
</reference>
<dbReference type="PANTHER" id="PTHR12697">
    <property type="entry name" value="PBS LYASE HEAT-LIKE PROTEIN"/>
    <property type="match status" value="1"/>
</dbReference>
<dbReference type="PROSITE" id="PS50077">
    <property type="entry name" value="HEAT_REPEAT"/>
    <property type="match status" value="1"/>
</dbReference>
<dbReference type="RefSeq" id="WP_100897775.1">
    <property type="nucleotide sequence ID" value="NZ_CAWNNC010000001.1"/>
</dbReference>
<proteinExistence type="inferred from homology"/>
<dbReference type="Proteomes" id="UP000232003">
    <property type="component" value="Chromosome"/>
</dbReference>
<dbReference type="KEGG" id="nfl:COO91_01509"/>
<protein>
    <submittedName>
        <fullName evidence="7">CpcF, phycocyanobilin lyase subunit beta</fullName>
    </submittedName>
</protein>
<organism evidence="7 8">
    <name type="scientific">Nostoc flagelliforme CCNUN1</name>
    <dbReference type="NCBI Taxonomy" id="2038116"/>
    <lineage>
        <taxon>Bacteria</taxon>
        <taxon>Bacillati</taxon>
        <taxon>Cyanobacteriota</taxon>
        <taxon>Cyanophyceae</taxon>
        <taxon>Nostocales</taxon>
        <taxon>Nostocaceae</taxon>
        <taxon>Nostoc</taxon>
    </lineage>
</organism>
<gene>
    <name evidence="7" type="ORF">COO91_01509</name>
</gene>
<dbReference type="GO" id="GO:0030089">
    <property type="term" value="C:phycobilisome"/>
    <property type="evidence" value="ECO:0007669"/>
    <property type="project" value="UniProtKB-KW"/>
</dbReference>